<reference evidence="3" key="2">
    <citation type="journal article" date="2016" name="Sci. Rep.">
        <title>Dictyocaulus viviparus genome, variome and transcriptome elucidate lungworm biology and support future intervention.</title>
        <authorList>
            <person name="McNulty S.N."/>
            <person name="Strube C."/>
            <person name="Rosa B.A."/>
            <person name="Martin J.C."/>
            <person name="Tyagi R."/>
            <person name="Choi Y.J."/>
            <person name="Wang Q."/>
            <person name="Hallsworth Pepin K."/>
            <person name="Zhang X."/>
            <person name="Ozersky P."/>
            <person name="Wilson R.K."/>
            <person name="Sternberg P.W."/>
            <person name="Gasser R.B."/>
            <person name="Mitreva M."/>
        </authorList>
    </citation>
    <scope>NUCLEOTIDE SEQUENCE [LARGE SCALE GENOMIC DNA]</scope>
    <source>
        <strain evidence="3">HannoverDv2000</strain>
    </source>
</reference>
<name>A0A0D8XCS3_DICVI</name>
<dbReference type="OrthoDB" id="5809922at2759"/>
<dbReference type="STRING" id="29172.A0A0D8XCS3"/>
<accession>A0A0D8XCS3</accession>
<dbReference type="Proteomes" id="UP000053766">
    <property type="component" value="Unassembled WGS sequence"/>
</dbReference>
<organism evidence="2 3">
    <name type="scientific">Dictyocaulus viviparus</name>
    <name type="common">Bovine lungworm</name>
    <dbReference type="NCBI Taxonomy" id="29172"/>
    <lineage>
        <taxon>Eukaryota</taxon>
        <taxon>Metazoa</taxon>
        <taxon>Ecdysozoa</taxon>
        <taxon>Nematoda</taxon>
        <taxon>Chromadorea</taxon>
        <taxon>Rhabditida</taxon>
        <taxon>Rhabditina</taxon>
        <taxon>Rhabditomorpha</taxon>
        <taxon>Strongyloidea</taxon>
        <taxon>Metastrongylidae</taxon>
        <taxon>Dictyocaulus</taxon>
    </lineage>
</organism>
<keyword evidence="1" id="KW-1133">Transmembrane helix</keyword>
<gene>
    <name evidence="2" type="ORF">DICVIV_13840</name>
</gene>
<evidence type="ECO:0000313" key="3">
    <source>
        <dbReference type="Proteomes" id="UP000053766"/>
    </source>
</evidence>
<evidence type="ECO:0000313" key="2">
    <source>
        <dbReference type="EMBL" id="KJH40221.1"/>
    </source>
</evidence>
<dbReference type="AlphaFoldDB" id="A0A0D8XCS3"/>
<reference evidence="2 3" key="1">
    <citation type="submission" date="2013-11" db="EMBL/GenBank/DDBJ databases">
        <title>Draft genome of the bovine lungworm Dictyocaulus viviparus.</title>
        <authorList>
            <person name="Mitreva M."/>
        </authorList>
    </citation>
    <scope>NUCLEOTIDE SEQUENCE [LARGE SCALE GENOMIC DNA]</scope>
    <source>
        <strain evidence="2 3">HannoverDv2000</strain>
    </source>
</reference>
<keyword evidence="1" id="KW-0472">Membrane</keyword>
<dbReference type="EMBL" id="KN717526">
    <property type="protein sequence ID" value="KJH40221.1"/>
    <property type="molecule type" value="Genomic_DNA"/>
</dbReference>
<keyword evidence="3" id="KW-1185">Reference proteome</keyword>
<proteinExistence type="predicted"/>
<protein>
    <submittedName>
        <fullName evidence="2">Uncharacterized protein</fullName>
    </submittedName>
</protein>
<feature type="transmembrane region" description="Helical" evidence="1">
    <location>
        <begin position="218"/>
        <end position="235"/>
    </location>
</feature>
<sequence length="256" mass="29238">MNNQTVNDYPSHPPVLPISYKKLLNWSCNVFPGDDHTCVSTITTEKCRNGTQFSARYWGSAGSREKKGQFVSCVNMSVFFSLVLNDHEEETGLVEIFGFRSGPSSLLRHNISLRYLHPSPVIHYNSTSCVIPHRATLSFTHINGFINGAYLSSSYDYRTISDVENRIRISFRSQFIQYFELCQKSRFELQRSRFYCPSDVTCLQELWFPLDDLPTSTISVIGCITVVILVTVLTIKQNHLTYFNCDCRSVLSKAKL</sequence>
<keyword evidence="1" id="KW-0812">Transmembrane</keyword>
<evidence type="ECO:0000256" key="1">
    <source>
        <dbReference type="SAM" id="Phobius"/>
    </source>
</evidence>